<dbReference type="Pfam" id="PF03992">
    <property type="entry name" value="ABM"/>
    <property type="match status" value="1"/>
</dbReference>
<reference evidence="2 3" key="1">
    <citation type="submission" date="2016-06" db="EMBL/GenBank/DDBJ databases">
        <title>Evolution of pathogenesis and genome organization in the Tremellales.</title>
        <authorList>
            <person name="Cuomo C."/>
            <person name="Litvintseva A."/>
            <person name="Heitman J."/>
            <person name="Chen Y."/>
            <person name="Sun S."/>
            <person name="Springer D."/>
            <person name="Dromer F."/>
            <person name="Young S."/>
            <person name="Zeng Q."/>
            <person name="Chapman S."/>
            <person name="Gujja S."/>
            <person name="Saif S."/>
            <person name="Birren B."/>
        </authorList>
    </citation>
    <scope>NUCLEOTIDE SEQUENCE [LARGE SCALE GENOMIC DNA]</scope>
    <source>
        <strain evidence="2 3">CBS 6273</strain>
    </source>
</reference>
<proteinExistence type="predicted"/>
<feature type="domain" description="ABM" evidence="1">
    <location>
        <begin position="11"/>
        <end position="99"/>
    </location>
</feature>
<dbReference type="Gene3D" id="3.30.70.100">
    <property type="match status" value="1"/>
</dbReference>
<sequence length="104" mass="11900">MSTPSLPRGEFVKYVAFKAKPGKRQELLDLIIQIRDDILANEEGTLQFFVVEDPADGEIITWQEYVDDPALDARHEGKTHALWVEKKGDLVESFVSRKLPFVKK</sequence>
<name>A0A1E3JUH2_9TREE</name>
<gene>
    <name evidence="2" type="ORF">I350_05097</name>
</gene>
<dbReference type="PROSITE" id="PS51725">
    <property type="entry name" value="ABM"/>
    <property type="match status" value="1"/>
</dbReference>
<dbReference type="InterPro" id="IPR007138">
    <property type="entry name" value="ABM_dom"/>
</dbReference>
<dbReference type="AlphaFoldDB" id="A0A1E3JUH2"/>
<protein>
    <recommendedName>
        <fullName evidence="1">ABM domain-containing protein</fullName>
    </recommendedName>
</protein>
<dbReference type="SUPFAM" id="SSF54909">
    <property type="entry name" value="Dimeric alpha+beta barrel"/>
    <property type="match status" value="1"/>
</dbReference>
<evidence type="ECO:0000259" key="1">
    <source>
        <dbReference type="PROSITE" id="PS51725"/>
    </source>
</evidence>
<comment type="caution">
    <text evidence="2">The sequence shown here is derived from an EMBL/GenBank/DDBJ whole genome shotgun (WGS) entry which is preliminary data.</text>
</comment>
<evidence type="ECO:0000313" key="2">
    <source>
        <dbReference type="EMBL" id="ODO04493.1"/>
    </source>
</evidence>
<dbReference type="Proteomes" id="UP000095149">
    <property type="component" value="Unassembled WGS sequence"/>
</dbReference>
<organism evidence="2 3">
    <name type="scientific">Cryptococcus amylolentus CBS 6273</name>
    <dbReference type="NCBI Taxonomy" id="1296118"/>
    <lineage>
        <taxon>Eukaryota</taxon>
        <taxon>Fungi</taxon>
        <taxon>Dikarya</taxon>
        <taxon>Basidiomycota</taxon>
        <taxon>Agaricomycotina</taxon>
        <taxon>Tremellomycetes</taxon>
        <taxon>Tremellales</taxon>
        <taxon>Cryptococcaceae</taxon>
        <taxon>Cryptococcus</taxon>
    </lineage>
</organism>
<evidence type="ECO:0000313" key="3">
    <source>
        <dbReference type="Proteomes" id="UP000095149"/>
    </source>
</evidence>
<accession>A0A1E3JUH2</accession>
<dbReference type="EMBL" id="MEKH01000008">
    <property type="protein sequence ID" value="ODO04493.1"/>
    <property type="molecule type" value="Genomic_DNA"/>
</dbReference>
<dbReference type="InterPro" id="IPR011008">
    <property type="entry name" value="Dimeric_a/b-barrel"/>
</dbReference>